<dbReference type="GO" id="GO:0008781">
    <property type="term" value="F:N-acylneuraminate cytidylyltransferase activity"/>
    <property type="evidence" value="ECO:0007669"/>
    <property type="project" value="TreeGrafter"/>
</dbReference>
<evidence type="ECO:0000259" key="1">
    <source>
        <dbReference type="PROSITE" id="PS51371"/>
    </source>
</evidence>
<dbReference type="InterPro" id="IPR000644">
    <property type="entry name" value="CBS_dom"/>
</dbReference>
<accession>A0A382JIW1</accession>
<dbReference type="SUPFAM" id="SSF53448">
    <property type="entry name" value="Nucleotide-diphospho-sugar transferases"/>
    <property type="match status" value="1"/>
</dbReference>
<dbReference type="PROSITE" id="PS51371">
    <property type="entry name" value="CBS"/>
    <property type="match status" value="1"/>
</dbReference>
<dbReference type="PANTHER" id="PTHR21485">
    <property type="entry name" value="HAD SUPERFAMILY MEMBERS CMAS AND KDSC"/>
    <property type="match status" value="1"/>
</dbReference>
<organism evidence="2">
    <name type="scientific">marine metagenome</name>
    <dbReference type="NCBI Taxonomy" id="408172"/>
    <lineage>
        <taxon>unclassified sequences</taxon>
        <taxon>metagenomes</taxon>
        <taxon>ecological metagenomes</taxon>
    </lineage>
</organism>
<dbReference type="Gene3D" id="3.90.550.10">
    <property type="entry name" value="Spore Coat Polysaccharide Biosynthesis Protein SpsA, Chain A"/>
    <property type="match status" value="1"/>
</dbReference>
<feature type="non-terminal residue" evidence="2">
    <location>
        <position position="1"/>
    </location>
</feature>
<dbReference type="InterPro" id="IPR003329">
    <property type="entry name" value="Cytidylyl_trans"/>
</dbReference>
<reference evidence="2" key="1">
    <citation type="submission" date="2018-05" db="EMBL/GenBank/DDBJ databases">
        <authorList>
            <person name="Lanie J.A."/>
            <person name="Ng W.-L."/>
            <person name="Kazmierczak K.M."/>
            <person name="Andrzejewski T.M."/>
            <person name="Davidsen T.M."/>
            <person name="Wayne K.J."/>
            <person name="Tettelin H."/>
            <person name="Glass J.I."/>
            <person name="Rusch D."/>
            <person name="Podicherti R."/>
            <person name="Tsui H.-C.T."/>
            <person name="Winkler M.E."/>
        </authorList>
    </citation>
    <scope>NUCLEOTIDE SEQUENCE</scope>
</reference>
<dbReference type="SUPFAM" id="SSF54631">
    <property type="entry name" value="CBS-domain pair"/>
    <property type="match status" value="1"/>
</dbReference>
<dbReference type="AlphaFoldDB" id="A0A382JIW1"/>
<dbReference type="EMBL" id="UINC01074442">
    <property type="protein sequence ID" value="SVC11639.1"/>
    <property type="molecule type" value="Genomic_DNA"/>
</dbReference>
<dbReference type="PANTHER" id="PTHR21485:SF6">
    <property type="entry name" value="N-ACYLNEURAMINATE CYTIDYLYLTRANSFERASE-RELATED"/>
    <property type="match status" value="1"/>
</dbReference>
<protein>
    <recommendedName>
        <fullName evidence="1">CBS domain-containing protein</fullName>
    </recommendedName>
</protein>
<dbReference type="Gene3D" id="3.10.580.10">
    <property type="entry name" value="CBS-domain"/>
    <property type="match status" value="1"/>
</dbReference>
<evidence type="ECO:0000313" key="2">
    <source>
        <dbReference type="EMBL" id="SVC11639.1"/>
    </source>
</evidence>
<name>A0A382JIW1_9ZZZZ</name>
<proteinExistence type="predicted"/>
<gene>
    <name evidence="2" type="ORF">METZ01_LOCUS264493</name>
</gene>
<dbReference type="InterPro" id="IPR029044">
    <property type="entry name" value="Nucleotide-diphossugar_trans"/>
</dbReference>
<dbReference type="InterPro" id="IPR046342">
    <property type="entry name" value="CBS_dom_sf"/>
</dbReference>
<dbReference type="CDD" id="cd02513">
    <property type="entry name" value="CMP-NeuAc_Synthase"/>
    <property type="match status" value="1"/>
</dbReference>
<dbReference type="Pfam" id="PF00571">
    <property type="entry name" value="CBS"/>
    <property type="match status" value="2"/>
</dbReference>
<sequence>LLIHSLDQARESVLFDYIVVSSDSRAILKLAEDWGVDHSIERPADLATDSAAKLPAIQHCFRTAETMSGIRFDTVVDLDATSPLRNQSDLKGALELLESGDSVTNVITGTPARRSPYFNLIELDESGSVHLSGIRRRWKEMLVSPETSLQGVLDVIARTGQIAFVVDPLQHLLGTVTDRDVRTALLQGAKLKDTVKNIMNFHPTTASDQMDEEEIWSLFHQSNFLHIPVLDKENRLVSVRSMGAIVRRQDAPPCYDLNASIYAWWRDSLLSARHVIQPKTRLYVMPEERSVDIDSELDFSWVEFLLNNQSTLNQI</sequence>
<dbReference type="Pfam" id="PF02348">
    <property type="entry name" value="CTP_transf_3"/>
    <property type="match status" value="1"/>
</dbReference>
<feature type="domain" description="CBS" evidence="1">
    <location>
        <begin position="199"/>
        <end position="257"/>
    </location>
</feature>
<dbReference type="InterPro" id="IPR050793">
    <property type="entry name" value="CMP-NeuNAc_synthase"/>
</dbReference>